<protein>
    <submittedName>
        <fullName evidence="3">DUF4283 domain protein</fullName>
    </submittedName>
</protein>
<dbReference type="Proteomes" id="UP000002051">
    <property type="component" value="Unassembled WGS sequence"/>
</dbReference>
<dbReference type="PANTHER" id="PTHR31286">
    <property type="entry name" value="GLYCINE-RICH CELL WALL STRUCTURAL PROTEIN 1.8-LIKE"/>
    <property type="match status" value="1"/>
</dbReference>
<accession>A0A072TIX8</accession>
<proteinExistence type="predicted"/>
<evidence type="ECO:0000313" key="2">
    <source>
        <dbReference type="EMBL" id="KEH17512.1"/>
    </source>
</evidence>
<reference evidence="3 5" key="1">
    <citation type="journal article" date="2011" name="Nature">
        <title>The Medicago genome provides insight into the evolution of rhizobial symbioses.</title>
        <authorList>
            <person name="Young N.D."/>
            <person name="Debelle F."/>
            <person name="Oldroyd G.E."/>
            <person name="Geurts R."/>
            <person name="Cannon S.B."/>
            <person name="Udvardi M.K."/>
            <person name="Benedito V.A."/>
            <person name="Mayer K.F."/>
            <person name="Gouzy J."/>
            <person name="Schoof H."/>
            <person name="Van de Peer Y."/>
            <person name="Proost S."/>
            <person name="Cook D.R."/>
            <person name="Meyers B.C."/>
            <person name="Spannagl M."/>
            <person name="Cheung F."/>
            <person name="De Mita S."/>
            <person name="Krishnakumar V."/>
            <person name="Gundlach H."/>
            <person name="Zhou S."/>
            <person name="Mudge J."/>
            <person name="Bharti A.K."/>
            <person name="Murray J.D."/>
            <person name="Naoumkina M.A."/>
            <person name="Rosen B."/>
            <person name="Silverstein K.A."/>
            <person name="Tang H."/>
            <person name="Rombauts S."/>
            <person name="Zhao P.X."/>
            <person name="Zhou P."/>
            <person name="Barbe V."/>
            <person name="Bardou P."/>
            <person name="Bechner M."/>
            <person name="Bellec A."/>
            <person name="Berger A."/>
            <person name="Berges H."/>
            <person name="Bidwell S."/>
            <person name="Bisseling T."/>
            <person name="Choisne N."/>
            <person name="Couloux A."/>
            <person name="Denny R."/>
            <person name="Deshpande S."/>
            <person name="Dai X."/>
            <person name="Doyle J.J."/>
            <person name="Dudez A.M."/>
            <person name="Farmer A.D."/>
            <person name="Fouteau S."/>
            <person name="Franken C."/>
            <person name="Gibelin C."/>
            <person name="Gish J."/>
            <person name="Goldstein S."/>
            <person name="Gonzalez A.J."/>
            <person name="Green P.J."/>
            <person name="Hallab A."/>
            <person name="Hartog M."/>
            <person name="Hua A."/>
            <person name="Humphray S.J."/>
            <person name="Jeong D.H."/>
            <person name="Jing Y."/>
            <person name="Jocker A."/>
            <person name="Kenton S.M."/>
            <person name="Kim D.J."/>
            <person name="Klee K."/>
            <person name="Lai H."/>
            <person name="Lang C."/>
            <person name="Lin S."/>
            <person name="Macmil S.L."/>
            <person name="Magdelenat G."/>
            <person name="Matthews L."/>
            <person name="McCorrison J."/>
            <person name="Monaghan E.L."/>
            <person name="Mun J.H."/>
            <person name="Najar F.Z."/>
            <person name="Nicholson C."/>
            <person name="Noirot C."/>
            <person name="O'Bleness M."/>
            <person name="Paule C.R."/>
            <person name="Poulain J."/>
            <person name="Prion F."/>
            <person name="Qin B."/>
            <person name="Qu C."/>
            <person name="Retzel E.F."/>
            <person name="Riddle C."/>
            <person name="Sallet E."/>
            <person name="Samain S."/>
            <person name="Samson N."/>
            <person name="Sanders I."/>
            <person name="Saurat O."/>
            <person name="Scarpelli C."/>
            <person name="Schiex T."/>
            <person name="Segurens B."/>
            <person name="Severin A.J."/>
            <person name="Sherrier D.J."/>
            <person name="Shi R."/>
            <person name="Sims S."/>
            <person name="Singer S.R."/>
            <person name="Sinharoy S."/>
            <person name="Sterck L."/>
            <person name="Viollet A."/>
            <person name="Wang B.B."/>
            <person name="Wang K."/>
            <person name="Wang M."/>
            <person name="Wang X."/>
            <person name="Warfsmann J."/>
            <person name="Weissenbach J."/>
            <person name="White D.D."/>
            <person name="White J.D."/>
            <person name="Wiley G.B."/>
            <person name="Wincker P."/>
            <person name="Xing Y."/>
            <person name="Yang L."/>
            <person name="Yao Z."/>
            <person name="Ying F."/>
            <person name="Zhai J."/>
            <person name="Zhou L."/>
            <person name="Zuber A."/>
            <person name="Denarie J."/>
            <person name="Dixon R.A."/>
            <person name="May G.D."/>
            <person name="Schwartz D.C."/>
            <person name="Rogers J."/>
            <person name="Quetier F."/>
            <person name="Town C.D."/>
            <person name="Roe B.A."/>
        </authorList>
    </citation>
    <scope>NUCLEOTIDE SEQUENCE [LARGE SCALE GENOMIC DNA]</scope>
    <source>
        <strain evidence="3">A17</strain>
        <strain evidence="4 5">cv. Jemalong A17</strain>
    </source>
</reference>
<evidence type="ECO:0000313" key="5">
    <source>
        <dbReference type="Proteomes" id="UP000002051"/>
    </source>
</evidence>
<evidence type="ECO:0000313" key="3">
    <source>
        <dbReference type="EMBL" id="KEH17514.1"/>
    </source>
</evidence>
<dbReference type="EnsemblPlants" id="KEH17512">
    <property type="protein sequence ID" value="KEH17512"/>
    <property type="gene ID" value="MTR_0010s0350"/>
</dbReference>
<organism evidence="3 5">
    <name type="scientific">Medicago truncatula</name>
    <name type="common">Barrel medic</name>
    <name type="synonym">Medicago tribuloides</name>
    <dbReference type="NCBI Taxonomy" id="3880"/>
    <lineage>
        <taxon>Eukaryota</taxon>
        <taxon>Viridiplantae</taxon>
        <taxon>Streptophyta</taxon>
        <taxon>Embryophyta</taxon>
        <taxon>Tracheophyta</taxon>
        <taxon>Spermatophyta</taxon>
        <taxon>Magnoliopsida</taxon>
        <taxon>eudicotyledons</taxon>
        <taxon>Gunneridae</taxon>
        <taxon>Pentapetalae</taxon>
        <taxon>rosids</taxon>
        <taxon>fabids</taxon>
        <taxon>Fabales</taxon>
        <taxon>Fabaceae</taxon>
        <taxon>Papilionoideae</taxon>
        <taxon>50 kb inversion clade</taxon>
        <taxon>NPAAA clade</taxon>
        <taxon>Hologalegina</taxon>
        <taxon>IRL clade</taxon>
        <taxon>Trifolieae</taxon>
        <taxon>Medicago</taxon>
    </lineage>
</organism>
<feature type="domain" description="DUF4283" evidence="1">
    <location>
        <begin position="29"/>
        <end position="103"/>
    </location>
</feature>
<gene>
    <name evidence="4" type="primary">25479561</name>
    <name evidence="2" type="ORF">MTR_0010s0350</name>
    <name evidence="3" type="ORF">MTR_0010s0370</name>
</gene>
<dbReference type="PANTHER" id="PTHR31286:SF153">
    <property type="entry name" value="DUF4283 DOMAIN PROTEIN"/>
    <property type="match status" value="1"/>
</dbReference>
<dbReference type="KEGG" id="mtr:25479561"/>
<keyword evidence="5" id="KW-1185">Reference proteome</keyword>
<dbReference type="Pfam" id="PF14111">
    <property type="entry name" value="DUF4283"/>
    <property type="match status" value="1"/>
</dbReference>
<dbReference type="OrthoDB" id="1743559at2759"/>
<reference evidence="3 5" key="2">
    <citation type="journal article" date="2014" name="BMC Genomics">
        <title>An improved genome release (version Mt4.0) for the model legume Medicago truncatula.</title>
        <authorList>
            <person name="Tang H."/>
            <person name="Krishnakumar V."/>
            <person name="Bidwell S."/>
            <person name="Rosen B."/>
            <person name="Chan A."/>
            <person name="Zhou S."/>
            <person name="Gentzbittel L."/>
            <person name="Childs K.L."/>
            <person name="Yandell M."/>
            <person name="Gundlach H."/>
            <person name="Mayer K.F."/>
            <person name="Schwartz D.C."/>
            <person name="Town C.D."/>
        </authorList>
    </citation>
    <scope>GENOME REANNOTATION</scope>
    <source>
        <strain evidence="3">A17</strain>
        <strain evidence="4 5">cv. Jemalong A17</strain>
    </source>
</reference>
<dbReference type="AlphaFoldDB" id="A0A072TIX8"/>
<dbReference type="EMBL" id="KL402735">
    <property type="protein sequence ID" value="KEH17512.1"/>
    <property type="molecule type" value="Genomic_DNA"/>
</dbReference>
<reference evidence="4" key="3">
    <citation type="submission" date="2015-06" db="UniProtKB">
        <authorList>
            <consortium name="EnsemblPlants"/>
        </authorList>
    </citation>
    <scope>IDENTIFICATION</scope>
    <source>
        <strain evidence="4">cv. Jemalong A17</strain>
    </source>
</reference>
<sequence>MASLHQLSLSNEEVELELHPVITLTQPSNLNLLLVGRFLTNRPIRSYMMMEKIKTFWNPVREMRIEEIEPGLYSFQFTHHLDMQRILKKGPWYFDNHLLMLNVVPANGNPNQVALQFVPFWIQVHDLPTGFMSEKVGKDIANHIGEFLEYDAKNNSNFLHTYMRIRVLLDVTKPLKRLKKNQKTRRGV</sequence>
<dbReference type="EnsemblPlants" id="KEH17514">
    <property type="protein sequence ID" value="KEH17514"/>
    <property type="gene ID" value="MTR_0010s0370"/>
</dbReference>
<evidence type="ECO:0000259" key="1">
    <source>
        <dbReference type="Pfam" id="PF14111"/>
    </source>
</evidence>
<dbReference type="InterPro" id="IPR040256">
    <property type="entry name" value="At4g02000-like"/>
</dbReference>
<dbReference type="InterPro" id="IPR025558">
    <property type="entry name" value="DUF4283"/>
</dbReference>
<dbReference type="HOGENOM" id="CLU_1443078_0_0_1"/>
<evidence type="ECO:0000313" key="4">
    <source>
        <dbReference type="EnsemblPlants" id="KEH17512"/>
    </source>
</evidence>
<dbReference type="EMBL" id="KL402735">
    <property type="protein sequence ID" value="KEH17514.1"/>
    <property type="molecule type" value="Genomic_DNA"/>
</dbReference>
<name>A0A072TIX8_MEDTR</name>